<evidence type="ECO:0000256" key="1">
    <source>
        <dbReference type="ARBA" id="ARBA00004163"/>
    </source>
</evidence>
<keyword evidence="8" id="KW-0653">Protein transport</keyword>
<keyword evidence="12 17" id="KW-0472">Membrane</keyword>
<dbReference type="GO" id="GO:0033116">
    <property type="term" value="C:endoplasmic reticulum-Golgi intermediate compartment membrane"/>
    <property type="evidence" value="ECO:0007669"/>
    <property type="project" value="UniProtKB-SubCell"/>
</dbReference>
<protein>
    <recommendedName>
        <fullName evidence="14">Vesicle-trafficking protein SEC22b</fullName>
    </recommendedName>
    <alternativeName>
        <fullName evidence="15">SEC22 vesicle-trafficking protein homolog B</fullName>
    </alternativeName>
</protein>
<evidence type="ECO:0000256" key="5">
    <source>
        <dbReference type="ARBA" id="ARBA00022692"/>
    </source>
</evidence>
<dbReference type="InterPro" id="IPR011012">
    <property type="entry name" value="Longin-like_dom_sf"/>
</dbReference>
<accession>A0A0D2WUA0</accession>
<evidence type="ECO:0000256" key="10">
    <source>
        <dbReference type="ARBA" id="ARBA00023034"/>
    </source>
</evidence>
<name>A0A0D2WUA0_CAPO3</name>
<evidence type="ECO:0000313" key="21">
    <source>
        <dbReference type="Proteomes" id="UP000008743"/>
    </source>
</evidence>
<feature type="domain" description="V-SNARE coiled-coil homology" evidence="19">
    <location>
        <begin position="133"/>
        <end position="193"/>
    </location>
</feature>
<comment type="subcellular location">
    <subcellularLocation>
        <location evidence="1">Endoplasmic reticulum membrane</location>
        <topology evidence="1">Single-pass type IV membrane protein</topology>
    </subcellularLocation>
    <subcellularLocation>
        <location evidence="13">Endoplasmic reticulum-Golgi intermediate compartment membrane</location>
    </subcellularLocation>
    <subcellularLocation>
        <location evidence="2">Golgi apparatus membrane</location>
    </subcellularLocation>
</comment>
<evidence type="ECO:0000256" key="7">
    <source>
        <dbReference type="ARBA" id="ARBA00022892"/>
    </source>
</evidence>
<dbReference type="Pfam" id="PF00957">
    <property type="entry name" value="Synaptobrevin"/>
    <property type="match status" value="1"/>
</dbReference>
<evidence type="ECO:0000256" key="14">
    <source>
        <dbReference type="ARBA" id="ARBA00024248"/>
    </source>
</evidence>
<evidence type="ECO:0000256" key="16">
    <source>
        <dbReference type="PROSITE-ProRule" id="PRU00290"/>
    </source>
</evidence>
<dbReference type="PRINTS" id="PR00219">
    <property type="entry name" value="SYNAPTOBREVN"/>
</dbReference>
<dbReference type="CDD" id="cd15866">
    <property type="entry name" value="R-SNARE_SEC22"/>
    <property type="match status" value="1"/>
</dbReference>
<dbReference type="GO" id="GO:0006888">
    <property type="term" value="P:endoplasmic reticulum to Golgi vesicle-mediated transport"/>
    <property type="evidence" value="ECO:0007669"/>
    <property type="project" value="InterPro"/>
</dbReference>
<evidence type="ECO:0000256" key="4">
    <source>
        <dbReference type="ARBA" id="ARBA00022448"/>
    </source>
</evidence>
<keyword evidence="5 17" id="KW-0812">Transmembrane</keyword>
<dbReference type="STRING" id="595528.A0A0D2WUA0"/>
<keyword evidence="11 16" id="KW-0175">Coiled coil</keyword>
<comment type="similarity">
    <text evidence="3">Belongs to the synaptobrevin family.</text>
</comment>
<dbReference type="OrthoDB" id="1719357at2759"/>
<dbReference type="SUPFAM" id="SSF58038">
    <property type="entry name" value="SNARE fusion complex"/>
    <property type="match status" value="1"/>
</dbReference>
<dbReference type="InterPro" id="IPR044565">
    <property type="entry name" value="Sec22"/>
</dbReference>
<proteinExistence type="inferred from homology"/>
<keyword evidence="6" id="KW-0256">Endoplasmic reticulum</keyword>
<sequence>MLSMTTIARVIDGLPLAASTEDDQTGRDLQEYKTQAKQLFKRLSDASPTRCSIESGSFVFHYIIEDGVCLLTLCEPSYPKKLAFAFLEDMSREFQQEYRNEIHTASRPYAFISFDTTIQRLRKQYSDTRAARNVSKLNDDLMDVQRIMIKNIDEVIGRGQKLDQISQVAGHLSSESKKYVKDAKWLNILAMFQKYIPIIGVVVIVLLVLYLRYVWFH</sequence>
<dbReference type="eggNOG" id="KOG0862">
    <property type="taxonomic scope" value="Eukaryota"/>
</dbReference>
<evidence type="ECO:0000313" key="20">
    <source>
        <dbReference type="EMBL" id="KJE95458.1"/>
    </source>
</evidence>
<dbReference type="PhylomeDB" id="A0A0D2WUA0"/>
<dbReference type="InterPro" id="IPR042855">
    <property type="entry name" value="V_SNARE_CC"/>
</dbReference>
<evidence type="ECO:0000256" key="8">
    <source>
        <dbReference type="ARBA" id="ARBA00022927"/>
    </source>
</evidence>
<dbReference type="Gene3D" id="1.20.5.110">
    <property type="match status" value="1"/>
</dbReference>
<keyword evidence="10" id="KW-0333">Golgi apparatus</keyword>
<evidence type="ECO:0000256" key="6">
    <source>
        <dbReference type="ARBA" id="ARBA00022824"/>
    </source>
</evidence>
<dbReference type="GO" id="GO:0005789">
    <property type="term" value="C:endoplasmic reticulum membrane"/>
    <property type="evidence" value="ECO:0007669"/>
    <property type="project" value="UniProtKB-SubCell"/>
</dbReference>
<dbReference type="EMBL" id="KE346369">
    <property type="protein sequence ID" value="KJE95458.1"/>
    <property type="molecule type" value="Genomic_DNA"/>
</dbReference>
<evidence type="ECO:0000256" key="11">
    <source>
        <dbReference type="ARBA" id="ARBA00023054"/>
    </source>
</evidence>
<keyword evidence="9 17" id="KW-1133">Transmembrane helix</keyword>
<dbReference type="RefSeq" id="XP_004345497.1">
    <property type="nucleotide sequence ID" value="XM_004345447.2"/>
</dbReference>
<dbReference type="InterPro" id="IPR010908">
    <property type="entry name" value="Longin_dom"/>
</dbReference>
<evidence type="ECO:0000256" key="2">
    <source>
        <dbReference type="ARBA" id="ARBA00004394"/>
    </source>
</evidence>
<evidence type="ECO:0000256" key="3">
    <source>
        <dbReference type="ARBA" id="ARBA00008025"/>
    </source>
</evidence>
<evidence type="ECO:0000256" key="12">
    <source>
        <dbReference type="ARBA" id="ARBA00023136"/>
    </source>
</evidence>
<evidence type="ECO:0000256" key="9">
    <source>
        <dbReference type="ARBA" id="ARBA00022989"/>
    </source>
</evidence>
<feature type="domain" description="Longin" evidence="18">
    <location>
        <begin position="6"/>
        <end position="118"/>
    </location>
</feature>
<dbReference type="GO" id="GO:0015031">
    <property type="term" value="P:protein transport"/>
    <property type="evidence" value="ECO:0007669"/>
    <property type="project" value="UniProtKB-KW"/>
</dbReference>
<evidence type="ECO:0000256" key="15">
    <source>
        <dbReference type="ARBA" id="ARBA00033315"/>
    </source>
</evidence>
<dbReference type="SMART" id="SM01270">
    <property type="entry name" value="Longin"/>
    <property type="match status" value="1"/>
</dbReference>
<evidence type="ECO:0000256" key="13">
    <source>
        <dbReference type="ARBA" id="ARBA00024187"/>
    </source>
</evidence>
<dbReference type="CDD" id="cd14824">
    <property type="entry name" value="Longin"/>
    <property type="match status" value="1"/>
</dbReference>
<dbReference type="InterPro" id="IPR001388">
    <property type="entry name" value="Synaptobrevin-like"/>
</dbReference>
<dbReference type="OMA" id="FIYWRFF"/>
<dbReference type="PROSITE" id="PS50892">
    <property type="entry name" value="V_SNARE"/>
    <property type="match status" value="1"/>
</dbReference>
<dbReference type="GO" id="GO:0005484">
    <property type="term" value="F:SNAP receptor activity"/>
    <property type="evidence" value="ECO:0007669"/>
    <property type="project" value="InterPro"/>
</dbReference>
<evidence type="ECO:0000259" key="19">
    <source>
        <dbReference type="PROSITE" id="PS50892"/>
    </source>
</evidence>
<evidence type="ECO:0000256" key="17">
    <source>
        <dbReference type="SAM" id="Phobius"/>
    </source>
</evidence>
<keyword evidence="21" id="KW-1185">Reference proteome</keyword>
<dbReference type="PANTHER" id="PTHR45837">
    <property type="entry name" value="VESICLE-TRAFFICKING PROTEIN SEC22B"/>
    <property type="match status" value="1"/>
</dbReference>
<dbReference type="FunCoup" id="A0A0D2WUA0">
    <property type="interactions" value="672"/>
</dbReference>
<dbReference type="SMR" id="A0A0D2WUA0"/>
<dbReference type="GO" id="GO:0000139">
    <property type="term" value="C:Golgi membrane"/>
    <property type="evidence" value="ECO:0007669"/>
    <property type="project" value="UniProtKB-SubCell"/>
</dbReference>
<evidence type="ECO:0000259" key="18">
    <source>
        <dbReference type="PROSITE" id="PS50859"/>
    </source>
</evidence>
<dbReference type="InParanoid" id="A0A0D2WUA0"/>
<keyword evidence="4" id="KW-0813">Transport</keyword>
<keyword evidence="7" id="KW-0931">ER-Golgi transport</keyword>
<dbReference type="AlphaFoldDB" id="A0A0D2WUA0"/>
<dbReference type="PROSITE" id="PS50859">
    <property type="entry name" value="LONGIN"/>
    <property type="match status" value="1"/>
</dbReference>
<dbReference type="SUPFAM" id="SSF64356">
    <property type="entry name" value="SNARE-like"/>
    <property type="match status" value="1"/>
</dbReference>
<dbReference type="Pfam" id="PF13774">
    <property type="entry name" value="Longin"/>
    <property type="match status" value="1"/>
</dbReference>
<organism evidence="20 21">
    <name type="scientific">Capsaspora owczarzaki (strain ATCC 30864)</name>
    <dbReference type="NCBI Taxonomy" id="595528"/>
    <lineage>
        <taxon>Eukaryota</taxon>
        <taxon>Filasterea</taxon>
        <taxon>Capsaspora</taxon>
    </lineage>
</organism>
<reference evidence="21" key="1">
    <citation type="submission" date="2011-02" db="EMBL/GenBank/DDBJ databases">
        <title>The Genome Sequence of Capsaspora owczarzaki ATCC 30864.</title>
        <authorList>
            <person name="Russ C."/>
            <person name="Cuomo C."/>
            <person name="Burger G."/>
            <person name="Gray M.W."/>
            <person name="Holland P.W.H."/>
            <person name="King N."/>
            <person name="Lang F.B.F."/>
            <person name="Roger A.J."/>
            <person name="Ruiz-Trillo I."/>
            <person name="Young S.K."/>
            <person name="Zeng Q."/>
            <person name="Gargeya S."/>
            <person name="Alvarado L."/>
            <person name="Berlin A."/>
            <person name="Chapman S.B."/>
            <person name="Chen Z."/>
            <person name="Freedman E."/>
            <person name="Gellesch M."/>
            <person name="Goldberg J."/>
            <person name="Griggs A."/>
            <person name="Gujja S."/>
            <person name="Heilman E."/>
            <person name="Heiman D."/>
            <person name="Howarth C."/>
            <person name="Mehta T."/>
            <person name="Neiman D."/>
            <person name="Pearson M."/>
            <person name="Roberts A."/>
            <person name="Saif S."/>
            <person name="Shea T."/>
            <person name="Shenoy N."/>
            <person name="Sisk P."/>
            <person name="Stolte C."/>
            <person name="Sykes S."/>
            <person name="White J."/>
            <person name="Yandava C."/>
            <person name="Haas B."/>
            <person name="Nusbaum C."/>
            <person name="Birren B."/>
        </authorList>
    </citation>
    <scope>NUCLEOTIDE SEQUENCE</scope>
    <source>
        <strain evidence="21">ATCC 30864</strain>
    </source>
</reference>
<dbReference type="Proteomes" id="UP000008743">
    <property type="component" value="Unassembled WGS sequence"/>
</dbReference>
<dbReference type="GO" id="GO:0006890">
    <property type="term" value="P:retrograde vesicle-mediated transport, Golgi to endoplasmic reticulum"/>
    <property type="evidence" value="ECO:0007669"/>
    <property type="project" value="InterPro"/>
</dbReference>
<gene>
    <name evidence="20" type="ORF">CAOG_005907</name>
</gene>
<feature type="transmembrane region" description="Helical" evidence="17">
    <location>
        <begin position="195"/>
        <end position="215"/>
    </location>
</feature>
<dbReference type="Gene3D" id="3.30.450.50">
    <property type="entry name" value="Longin domain"/>
    <property type="match status" value="1"/>
</dbReference>